<dbReference type="EMBL" id="JBHULY010000039">
    <property type="protein sequence ID" value="MFD2727494.1"/>
    <property type="molecule type" value="Genomic_DNA"/>
</dbReference>
<gene>
    <name evidence="1" type="ORF">ACFSR8_14815</name>
</gene>
<sequence length="299" mass="34065">MSEAIATITNCIPDLTQVELDFLNSNLATYKVSQYLEANKNDDGTCNVAASDFAKEAIQVLKDGGEVDFDDQIINKLKDKAKCIYNKLVSSSTSFKNAIKKFDGDFPVSHIKFEIDEAMSSNTRKAFTRAPEDYVIDIVLNGNPLKDASYQKRPNLLVAKTIIHEVIHAEMFRKLLSLANDNGSIDVDLLQFTLYQGDYLGMLDYYYRYGNNINSTWQHQQMAAHYRETIGRVLQEFDTGKVVDDNSQPDQLYLDLAWEGLNHNNLVAWKDALTQEEKDRINQVINNYISQYPNQNCTE</sequence>
<name>A0ABW5TF27_9FLAO</name>
<evidence type="ECO:0000313" key="2">
    <source>
        <dbReference type="Proteomes" id="UP001597476"/>
    </source>
</evidence>
<accession>A0ABW5TF27</accession>
<evidence type="ECO:0000313" key="1">
    <source>
        <dbReference type="EMBL" id="MFD2727494.1"/>
    </source>
</evidence>
<reference evidence="2" key="1">
    <citation type="journal article" date="2019" name="Int. J. Syst. Evol. Microbiol.">
        <title>The Global Catalogue of Microorganisms (GCM) 10K type strain sequencing project: providing services to taxonomists for standard genome sequencing and annotation.</title>
        <authorList>
            <consortium name="The Broad Institute Genomics Platform"/>
            <consortium name="The Broad Institute Genome Sequencing Center for Infectious Disease"/>
            <person name="Wu L."/>
            <person name="Ma J."/>
        </authorList>
    </citation>
    <scope>NUCLEOTIDE SEQUENCE [LARGE SCALE GENOMIC DNA]</scope>
    <source>
        <strain evidence="2">KCTC 42398</strain>
    </source>
</reference>
<protein>
    <submittedName>
        <fullName evidence="1">Uncharacterized protein</fullName>
    </submittedName>
</protein>
<keyword evidence="2" id="KW-1185">Reference proteome</keyword>
<dbReference type="RefSeq" id="WP_380293411.1">
    <property type="nucleotide sequence ID" value="NZ_JBHULY010000039.1"/>
</dbReference>
<proteinExistence type="predicted"/>
<comment type="caution">
    <text evidence="1">The sequence shown here is derived from an EMBL/GenBank/DDBJ whole genome shotgun (WGS) entry which is preliminary data.</text>
</comment>
<organism evidence="1 2">
    <name type="scientific">Hyunsoonleella rubra</name>
    <dbReference type="NCBI Taxonomy" id="1737062"/>
    <lineage>
        <taxon>Bacteria</taxon>
        <taxon>Pseudomonadati</taxon>
        <taxon>Bacteroidota</taxon>
        <taxon>Flavobacteriia</taxon>
        <taxon>Flavobacteriales</taxon>
        <taxon>Flavobacteriaceae</taxon>
    </lineage>
</organism>
<dbReference type="Proteomes" id="UP001597476">
    <property type="component" value="Unassembled WGS sequence"/>
</dbReference>